<reference evidence="10" key="2">
    <citation type="submission" date="2015-04" db="EMBL/GenBank/DDBJ databases">
        <title>A butyrogenic pathway from the amino acid lysine in a human gut commensal.</title>
        <authorList>
            <person name="de Vos W.M."/>
            <person name="Bui N.T.P."/>
            <person name="Plugge C.M."/>
            <person name="Ritari J."/>
        </authorList>
    </citation>
    <scope>NUCLEOTIDE SEQUENCE [LARGE SCALE GENOMIC DNA]</scope>
    <source>
        <strain evidence="10">AF211</strain>
    </source>
</reference>
<dbReference type="Gene3D" id="3.40.309.10">
    <property type="entry name" value="Aldehyde Dehydrogenase, Chain A, domain 2"/>
    <property type="match status" value="1"/>
</dbReference>
<evidence type="ECO:0000256" key="2">
    <source>
        <dbReference type="ARBA" id="ARBA00023002"/>
    </source>
</evidence>
<evidence type="ECO:0000313" key="9">
    <source>
        <dbReference type="EMBL" id="ALP95275.1"/>
    </source>
</evidence>
<dbReference type="EMBL" id="CP011307">
    <property type="protein sequence ID" value="ALP95275.1"/>
    <property type="molecule type" value="Genomic_DNA"/>
</dbReference>
<evidence type="ECO:0000256" key="4">
    <source>
        <dbReference type="PIRNR" id="PIRNR036492"/>
    </source>
</evidence>
<dbReference type="Pfam" id="PF00171">
    <property type="entry name" value="Aldedh"/>
    <property type="match status" value="1"/>
</dbReference>
<dbReference type="InterPro" id="IPR016160">
    <property type="entry name" value="Ald_DH_CS_CYS"/>
</dbReference>
<dbReference type="KEGG" id="ibu:IB211_02884"/>
<evidence type="ECO:0000256" key="7">
    <source>
        <dbReference type="RuleBase" id="RU003345"/>
    </source>
</evidence>
<dbReference type="GO" id="GO:0005737">
    <property type="term" value="C:cytoplasm"/>
    <property type="evidence" value="ECO:0007669"/>
    <property type="project" value="TreeGrafter"/>
</dbReference>
<dbReference type="PANTHER" id="PTHR43570">
    <property type="entry name" value="ALDEHYDE DEHYDROGENASE"/>
    <property type="match status" value="1"/>
</dbReference>
<dbReference type="PROSITE" id="PS00070">
    <property type="entry name" value="ALDEHYDE_DEHYDR_CYS"/>
    <property type="match status" value="1"/>
</dbReference>
<sequence>MNDIIAAQRRYFNSGATRNTDFRRRMLARLEEAVRRHEAELLAALKTDLNKTVFEGYETELALVLSELGEARRGLDRWSRPRRVPTPLSQFPSRGFVYPEPYGTALIMSPWNYPVQLTLCPLAAAMAAGCTAVVKPSAYAPAASAALARLLGETFSRHYIAVVEGGREENAALLDQKFDYIFFTGSPQVGRTVMTAAARHLTPVTLELGGKSPVIVAPDADLDLTAKRLVWGKFLNAGQTCVAPDHVWVRPEQRDALVERMGRYIGRFYGPAPLEGEDLPRIVNRKHYDRLCALLSSGRTALGGQTDPDRLRIAPTVLVDVSEDEPVMGEEIFGPILPVLTYDDLDGLLSHLQERPSPLALYLFTRSRETERRVLGALRFGGGCVNDAVVHLAVSGLPFGGVGESGMGAYHGKAGFDTFTHCKSVLRRGRLDFPLRYPPCDDRKIGLLKKLMR</sequence>
<dbReference type="GO" id="GO:0004029">
    <property type="term" value="F:aldehyde dehydrogenase (NAD+) activity"/>
    <property type="evidence" value="ECO:0007669"/>
    <property type="project" value="TreeGrafter"/>
</dbReference>
<evidence type="ECO:0000256" key="3">
    <source>
        <dbReference type="ARBA" id="ARBA00023027"/>
    </source>
</evidence>
<proteinExistence type="inferred from homology"/>
<protein>
    <recommendedName>
        <fullName evidence="4">Aldehyde dehydrogenase</fullName>
    </recommendedName>
</protein>
<dbReference type="InterPro" id="IPR012394">
    <property type="entry name" value="Aldehyde_DH_NAD(P)"/>
</dbReference>
<dbReference type="AlphaFoldDB" id="A0A0S2W7G4"/>
<dbReference type="InterPro" id="IPR016162">
    <property type="entry name" value="Ald_DH_N"/>
</dbReference>
<evidence type="ECO:0000313" key="10">
    <source>
        <dbReference type="Proteomes" id="UP000064844"/>
    </source>
</evidence>
<dbReference type="InterPro" id="IPR029510">
    <property type="entry name" value="Ald_DH_CS_GLU"/>
</dbReference>
<dbReference type="FunFam" id="3.40.309.10:FF:000003">
    <property type="entry name" value="Aldehyde dehydrogenase"/>
    <property type="match status" value="1"/>
</dbReference>
<evidence type="ECO:0000256" key="1">
    <source>
        <dbReference type="ARBA" id="ARBA00009986"/>
    </source>
</evidence>
<dbReference type="InterPro" id="IPR016163">
    <property type="entry name" value="Ald_DH_C"/>
</dbReference>
<organism evidence="9 10">
    <name type="scientific">Intestinimonas butyriciproducens</name>
    <dbReference type="NCBI Taxonomy" id="1297617"/>
    <lineage>
        <taxon>Bacteria</taxon>
        <taxon>Bacillati</taxon>
        <taxon>Bacillota</taxon>
        <taxon>Clostridia</taxon>
        <taxon>Eubacteriales</taxon>
        <taxon>Intestinimonas</taxon>
    </lineage>
</organism>
<dbReference type="PIRSF" id="PIRSF036492">
    <property type="entry name" value="ALDH"/>
    <property type="match status" value="1"/>
</dbReference>
<evidence type="ECO:0000259" key="8">
    <source>
        <dbReference type="Pfam" id="PF00171"/>
    </source>
</evidence>
<gene>
    <name evidence="9" type="ORF">IB211_02884</name>
</gene>
<name>A0A0S2W7G4_9FIRM</name>
<evidence type="ECO:0000256" key="5">
    <source>
        <dbReference type="PIRSR" id="PIRSR036492-1"/>
    </source>
</evidence>
<keyword evidence="3" id="KW-0520">NAD</keyword>
<keyword evidence="10" id="KW-1185">Reference proteome</keyword>
<feature type="domain" description="Aldehyde dehydrogenase" evidence="8">
    <location>
        <begin position="4"/>
        <end position="425"/>
    </location>
</feature>
<accession>A0A0S2W7G4</accession>
<feature type="active site" evidence="5 6">
    <location>
        <position position="207"/>
    </location>
</feature>
<dbReference type="FunFam" id="3.40.605.10:FF:000004">
    <property type="entry name" value="Aldehyde dehydrogenase"/>
    <property type="match status" value="1"/>
</dbReference>
<dbReference type="CDD" id="cd07136">
    <property type="entry name" value="ALDH_YwdH-P39616"/>
    <property type="match status" value="1"/>
</dbReference>
<evidence type="ECO:0000256" key="6">
    <source>
        <dbReference type="PROSITE-ProRule" id="PRU10007"/>
    </source>
</evidence>
<dbReference type="Proteomes" id="UP000064844">
    <property type="component" value="Chromosome"/>
</dbReference>
<dbReference type="GO" id="GO:0006081">
    <property type="term" value="P:aldehyde metabolic process"/>
    <property type="evidence" value="ECO:0007669"/>
    <property type="project" value="InterPro"/>
</dbReference>
<dbReference type="InterPro" id="IPR016161">
    <property type="entry name" value="Ald_DH/histidinol_DH"/>
</dbReference>
<dbReference type="eggNOG" id="COG1012">
    <property type="taxonomic scope" value="Bacteria"/>
</dbReference>
<dbReference type="PANTHER" id="PTHR43570:SF16">
    <property type="entry name" value="ALDEHYDE DEHYDROGENASE TYPE III, ISOFORM Q"/>
    <property type="match status" value="1"/>
</dbReference>
<dbReference type="PATRIC" id="fig|1297617.4.peg.2967"/>
<dbReference type="STRING" id="1297617.IB211_02884"/>
<dbReference type="InterPro" id="IPR015590">
    <property type="entry name" value="Aldehyde_DH_dom"/>
</dbReference>
<feature type="active site" evidence="5">
    <location>
        <position position="241"/>
    </location>
</feature>
<dbReference type="Gene3D" id="3.40.605.10">
    <property type="entry name" value="Aldehyde Dehydrogenase, Chain A, domain 1"/>
    <property type="match status" value="1"/>
</dbReference>
<comment type="similarity">
    <text evidence="1 4 7">Belongs to the aldehyde dehydrogenase family.</text>
</comment>
<keyword evidence="2 4" id="KW-0560">Oxidoreductase</keyword>
<dbReference type="PROSITE" id="PS00687">
    <property type="entry name" value="ALDEHYDE_DEHYDR_GLU"/>
    <property type="match status" value="1"/>
</dbReference>
<reference evidence="9 10" key="1">
    <citation type="journal article" date="2015" name="Nat. Commun.">
        <title>Production of butyrate from lysine and the Amadori product fructoselysine by a human gut commensal.</title>
        <authorList>
            <person name="Bui T.P."/>
            <person name="Ritari J."/>
            <person name="Boeren S."/>
            <person name="de Waard P."/>
            <person name="Plugge C.M."/>
            <person name="de Vos W.M."/>
        </authorList>
    </citation>
    <scope>NUCLEOTIDE SEQUENCE [LARGE SCALE GENOMIC DNA]</scope>
    <source>
        <strain evidence="9 10">AF211</strain>
    </source>
</reference>
<dbReference type="SUPFAM" id="SSF53720">
    <property type="entry name" value="ALDH-like"/>
    <property type="match status" value="1"/>
</dbReference>